<dbReference type="GeneID" id="26518532"/>
<evidence type="ECO:0000313" key="3">
    <source>
        <dbReference type="EMBL" id="AKY01988.1"/>
    </source>
</evidence>
<reference evidence="3 4" key="1">
    <citation type="submission" date="2015-07" db="EMBL/GenBank/DDBJ databases">
        <title>Isolation and characterization of JD18-a novel lytic bacteriophage for Klebsiella pneumoniae.</title>
        <authorList>
            <person name="Fan J."/>
            <person name="Zhang X."/>
            <person name="Guo X."/>
            <person name="He P."/>
            <person name="Zhang Y."/>
        </authorList>
    </citation>
    <scope>NUCLEOTIDE SEQUENCE [LARGE SCALE GENOMIC DNA]</scope>
</reference>
<feature type="transmembrane region" description="Helical" evidence="2">
    <location>
        <begin position="53"/>
        <end position="71"/>
    </location>
</feature>
<dbReference type="KEGG" id="vg:26518532"/>
<dbReference type="RefSeq" id="YP_009190698.1">
    <property type="nucleotide sequence ID" value="NC_028686.1"/>
</dbReference>
<dbReference type="EMBL" id="KT239446">
    <property type="protein sequence ID" value="AKY01988.1"/>
    <property type="molecule type" value="Genomic_DNA"/>
</dbReference>
<keyword evidence="2" id="KW-1133">Transmembrane helix</keyword>
<evidence type="ECO:0008006" key="5">
    <source>
        <dbReference type="Google" id="ProtNLM"/>
    </source>
</evidence>
<proteinExistence type="predicted"/>
<protein>
    <recommendedName>
        <fullName evidence="5">2TM domain-containing protein</fullName>
    </recommendedName>
</protein>
<feature type="region of interest" description="Disordered" evidence="1">
    <location>
        <begin position="85"/>
        <end position="108"/>
    </location>
</feature>
<keyword evidence="4" id="KW-1185">Reference proteome</keyword>
<sequence>MIKTCYRGMIKDDEPGYFFLFLLIWFSFSAFVGFGTFWGFYFFSPIFGDTLFYLGWMSGVGTWFAMLARWLQFVSQRQRGVFDKPKVKKEKSKDDSRNETLSWIKEMK</sequence>
<dbReference type="Proteomes" id="UP000204179">
    <property type="component" value="Segment"/>
</dbReference>
<evidence type="ECO:0000313" key="4">
    <source>
        <dbReference type="Proteomes" id="UP000204179"/>
    </source>
</evidence>
<gene>
    <name evidence="3" type="ORF">JD18_117</name>
</gene>
<keyword evidence="2" id="KW-0472">Membrane</keyword>
<feature type="compositionally biased region" description="Basic and acidic residues" evidence="1">
    <location>
        <begin position="85"/>
        <end position="98"/>
    </location>
</feature>
<keyword evidence="2" id="KW-0812">Transmembrane</keyword>
<name>A0A0K1Y4S5_9CAUD</name>
<evidence type="ECO:0000256" key="1">
    <source>
        <dbReference type="SAM" id="MobiDB-lite"/>
    </source>
</evidence>
<evidence type="ECO:0000256" key="2">
    <source>
        <dbReference type="SAM" id="Phobius"/>
    </source>
</evidence>
<accession>A0A0K1Y4S5</accession>
<feature type="transmembrane region" description="Helical" evidence="2">
    <location>
        <begin position="17"/>
        <end position="41"/>
    </location>
</feature>
<organism evidence="3 4">
    <name type="scientific">Klebsiella phage JD18</name>
    <dbReference type="NCBI Taxonomy" id="1698360"/>
    <lineage>
        <taxon>Viruses</taxon>
        <taxon>Duplodnaviria</taxon>
        <taxon>Heunggongvirae</taxon>
        <taxon>Uroviricota</taxon>
        <taxon>Caudoviricetes</taxon>
        <taxon>Pantevenvirales</taxon>
        <taxon>Straboviridae</taxon>
        <taxon>Tevenvirinae</taxon>
        <taxon>Jiaodavirus</taxon>
        <taxon>Jiaodavirus jd18</taxon>
    </lineage>
</organism>